<dbReference type="PANTHER" id="PTHR31218">
    <property type="entry name" value="WAT1-RELATED PROTEIN"/>
    <property type="match status" value="1"/>
</dbReference>
<evidence type="ECO:0000256" key="1">
    <source>
        <dbReference type="ARBA" id="ARBA00004141"/>
    </source>
</evidence>
<evidence type="ECO:0000256" key="4">
    <source>
        <dbReference type="ARBA" id="ARBA00022989"/>
    </source>
</evidence>
<proteinExistence type="inferred from homology"/>
<feature type="transmembrane region" description="Helical" evidence="7">
    <location>
        <begin position="260"/>
        <end position="280"/>
    </location>
</feature>
<keyword evidence="3 7" id="KW-0812">Transmembrane</keyword>
<evidence type="ECO:0000256" key="3">
    <source>
        <dbReference type="ARBA" id="ARBA00022692"/>
    </source>
</evidence>
<dbReference type="InterPro" id="IPR000620">
    <property type="entry name" value="EamA_dom"/>
</dbReference>
<protein>
    <recommendedName>
        <fullName evidence="8">EamA domain-containing protein</fullName>
    </recommendedName>
</protein>
<dbReference type="GO" id="GO:0016020">
    <property type="term" value="C:membrane"/>
    <property type="evidence" value="ECO:0007669"/>
    <property type="project" value="UniProtKB-SubCell"/>
</dbReference>
<dbReference type="EnsemblPlants" id="MELO3C019125.2.1">
    <property type="protein sequence ID" value="MELO3C019125.2.1"/>
    <property type="gene ID" value="MELO3C019125.2"/>
</dbReference>
<keyword evidence="4 7" id="KW-1133">Transmembrane helix</keyword>
<dbReference type="GO" id="GO:0022857">
    <property type="term" value="F:transmembrane transporter activity"/>
    <property type="evidence" value="ECO:0007669"/>
    <property type="project" value="InterPro"/>
</dbReference>
<organism evidence="9">
    <name type="scientific">Cucumis melo</name>
    <name type="common">Muskmelon</name>
    <dbReference type="NCBI Taxonomy" id="3656"/>
    <lineage>
        <taxon>Eukaryota</taxon>
        <taxon>Viridiplantae</taxon>
        <taxon>Streptophyta</taxon>
        <taxon>Embryophyta</taxon>
        <taxon>Tracheophyta</taxon>
        <taxon>Spermatophyta</taxon>
        <taxon>Magnoliopsida</taxon>
        <taxon>eudicotyledons</taxon>
        <taxon>Gunneridae</taxon>
        <taxon>Pentapetalae</taxon>
        <taxon>rosids</taxon>
        <taxon>fabids</taxon>
        <taxon>Cucurbitales</taxon>
        <taxon>Cucurbitaceae</taxon>
        <taxon>Benincaseae</taxon>
        <taxon>Cucumis</taxon>
    </lineage>
</organism>
<name>A0A9I9DJZ8_CUCME</name>
<sequence>MEGKGSGIANFVEGAQPYIAMISLQFGYAGMNIVTKVALNRGMSHYVLVTYRQAFATIALAPFAFFLERKVRPKISFTMLMQIFLLGFLGPVIDQNFYYAGLKLTSTTFSCATSNMLPAMTFILALLCRMEKLEMKKVRCQAKVVGTLVTVGGAILMTLYKGNVISFFWSHHNNNYDLQSSSASSNYYSFESTNQDWLKGSILLLFANLAWALFFIIQNGGTVPLVSMLIIQDITVVNRMELIYLWYGLTISQAITLRNYTAHLSLTTLVCFFGTLQSMAVTFVMEHQTSVWNIGWDMNLLASVYAGIVSSSIAYYVQGMIMRKRGPVFVTAFTPMIMIIVAIMGSFMLAEKIYIGRVVGGIVMVVGLYSVLWGKYKDYKEKEAIIEETTIVEPVKLLISVDKFEKNKKKKLATVVEEEEEEEEETTTSTALNDIEMQRNDTTSNVDDNNNNVAKLPRLSPLPILVVIAMDEATPKDSD</sequence>
<comment type="similarity">
    <text evidence="2">Belongs to the drug/metabolite transporter (DMT) superfamily. Plant drug/metabolite exporter (P-DME) (TC 2.A.7.4) family.</text>
</comment>
<dbReference type="InterPro" id="IPR030184">
    <property type="entry name" value="WAT1-related"/>
</dbReference>
<feature type="transmembrane region" description="Helical" evidence="7">
    <location>
        <begin position="79"/>
        <end position="101"/>
    </location>
</feature>
<feature type="region of interest" description="Disordered" evidence="6">
    <location>
        <begin position="419"/>
        <end position="452"/>
    </location>
</feature>
<feature type="transmembrane region" description="Helical" evidence="7">
    <location>
        <begin position="300"/>
        <end position="317"/>
    </location>
</feature>
<feature type="transmembrane region" description="Helical" evidence="7">
    <location>
        <begin position="354"/>
        <end position="372"/>
    </location>
</feature>
<evidence type="ECO:0000256" key="6">
    <source>
        <dbReference type="SAM" id="MobiDB-lite"/>
    </source>
</evidence>
<feature type="domain" description="EamA" evidence="8">
    <location>
        <begin position="248"/>
        <end position="372"/>
    </location>
</feature>
<evidence type="ECO:0000256" key="7">
    <source>
        <dbReference type="SAM" id="Phobius"/>
    </source>
</evidence>
<feature type="domain" description="EamA" evidence="8">
    <location>
        <begin position="18"/>
        <end position="158"/>
    </location>
</feature>
<reference evidence="9" key="1">
    <citation type="submission" date="2023-03" db="UniProtKB">
        <authorList>
            <consortium name="EnsemblPlants"/>
        </authorList>
    </citation>
    <scope>IDENTIFICATION</scope>
</reference>
<keyword evidence="5 7" id="KW-0472">Membrane</keyword>
<feature type="transmembrane region" description="Helical" evidence="7">
    <location>
        <begin position="329"/>
        <end position="348"/>
    </location>
</feature>
<evidence type="ECO:0000259" key="8">
    <source>
        <dbReference type="Pfam" id="PF00892"/>
    </source>
</evidence>
<comment type="subcellular location">
    <subcellularLocation>
        <location evidence="1">Membrane</location>
        <topology evidence="1">Multi-pass membrane protein</topology>
    </subcellularLocation>
</comment>
<dbReference type="InterPro" id="IPR037185">
    <property type="entry name" value="EmrE-like"/>
</dbReference>
<dbReference type="Pfam" id="PF00892">
    <property type="entry name" value="EamA"/>
    <property type="match status" value="2"/>
</dbReference>
<dbReference type="SUPFAM" id="SSF103481">
    <property type="entry name" value="Multidrug resistance efflux transporter EmrE"/>
    <property type="match status" value="1"/>
</dbReference>
<evidence type="ECO:0000256" key="5">
    <source>
        <dbReference type="ARBA" id="ARBA00023136"/>
    </source>
</evidence>
<evidence type="ECO:0000256" key="2">
    <source>
        <dbReference type="ARBA" id="ARBA00007635"/>
    </source>
</evidence>
<feature type="transmembrane region" description="Helical" evidence="7">
    <location>
        <begin position="140"/>
        <end position="160"/>
    </location>
</feature>
<feature type="transmembrane region" description="Helical" evidence="7">
    <location>
        <begin position="107"/>
        <end position="128"/>
    </location>
</feature>
<evidence type="ECO:0000313" key="9">
    <source>
        <dbReference type="EnsemblPlants" id="MELO3C019125.2.1"/>
    </source>
</evidence>
<dbReference type="AlphaFoldDB" id="A0A9I9DJZ8"/>
<dbReference type="Gramene" id="MELO3C019125.2.1">
    <property type="protein sequence ID" value="MELO3C019125.2.1"/>
    <property type="gene ID" value="MELO3C019125.2"/>
</dbReference>
<feature type="transmembrane region" description="Helical" evidence="7">
    <location>
        <begin position="49"/>
        <end position="67"/>
    </location>
</feature>
<accession>A0A9I9DJZ8</accession>
<feature type="compositionally biased region" description="Low complexity" evidence="6">
    <location>
        <begin position="440"/>
        <end position="452"/>
    </location>
</feature>